<accession>A0AAE4G9U6</accession>
<gene>
    <name evidence="1" type="ORF">RJN63_11405</name>
</gene>
<comment type="caution">
    <text evidence="1">The sequence shown here is derived from an EMBL/GenBank/DDBJ whole genome shotgun (WGS) entry which is preliminary data.</text>
</comment>
<dbReference type="AlphaFoldDB" id="A0AAE4G9U6"/>
<proteinExistence type="predicted"/>
<sequence length="106" mass="11813">MNTAHTIPVAQHPYVAPVDVLEDQEMRYLHHTLGIARLRAREHWGRRNYFAAGTGNQQEVLGRLEKKGLVQLAYRTTSQAVYQATRKGCEVAGLRGAEIELALSAS</sequence>
<reference evidence="1" key="1">
    <citation type="submission" date="2023-02" db="EMBL/GenBank/DDBJ databases">
        <title>Description of Herbaspirillum huttiense subsp. nephrolepsisexaltata and Herbaspirillum huttiense subsp. lycopersicon.</title>
        <authorList>
            <person name="Poudel M."/>
            <person name="Sharma A."/>
            <person name="Goss E."/>
            <person name="Tapia J.H."/>
            <person name="Harmon C.M."/>
            <person name="Jones J.B."/>
        </authorList>
    </citation>
    <scope>NUCLEOTIDE SEQUENCE</scope>
    <source>
        <strain evidence="1">NC40101</strain>
    </source>
</reference>
<protein>
    <submittedName>
        <fullName evidence="1">Uncharacterized protein</fullName>
    </submittedName>
</protein>
<evidence type="ECO:0000313" key="1">
    <source>
        <dbReference type="EMBL" id="MDT0337437.1"/>
    </source>
</evidence>
<name>A0AAE4G9U6_9BURK</name>
<dbReference type="EMBL" id="JAVRAA010000005">
    <property type="protein sequence ID" value="MDT0337437.1"/>
    <property type="molecule type" value="Genomic_DNA"/>
</dbReference>
<dbReference type="RefSeq" id="WP_284076905.1">
    <property type="nucleotide sequence ID" value="NZ_JAVLSM010000007.1"/>
</dbReference>
<organism evidence="1">
    <name type="scientific">Herbaspirillum huttiense subsp. nephrolepidis</name>
    <dbReference type="NCBI Taxonomy" id="3075126"/>
    <lineage>
        <taxon>Bacteria</taxon>
        <taxon>Pseudomonadati</taxon>
        <taxon>Pseudomonadota</taxon>
        <taxon>Betaproteobacteria</taxon>
        <taxon>Burkholderiales</taxon>
        <taxon>Oxalobacteraceae</taxon>
        <taxon>Herbaspirillum</taxon>
    </lineage>
</organism>